<proteinExistence type="predicted"/>
<gene>
    <name evidence="2" type="ORF">A3F27_02625</name>
</gene>
<dbReference type="AlphaFoldDB" id="A0A1F6E8I0"/>
<keyword evidence="1" id="KW-0812">Transmembrane</keyword>
<comment type="caution">
    <text evidence="2">The sequence shown here is derived from an EMBL/GenBank/DDBJ whole genome shotgun (WGS) entry which is preliminary data.</text>
</comment>
<reference evidence="2 3" key="1">
    <citation type="journal article" date="2016" name="Nat. Commun.">
        <title>Thousands of microbial genomes shed light on interconnected biogeochemical processes in an aquifer system.</title>
        <authorList>
            <person name="Anantharaman K."/>
            <person name="Brown C.T."/>
            <person name="Hug L.A."/>
            <person name="Sharon I."/>
            <person name="Castelle C.J."/>
            <person name="Probst A.J."/>
            <person name="Thomas B.C."/>
            <person name="Singh A."/>
            <person name="Wilkins M.J."/>
            <person name="Karaoz U."/>
            <person name="Brodie E.L."/>
            <person name="Williams K.H."/>
            <person name="Hubbard S.S."/>
            <person name="Banfield J.F."/>
        </authorList>
    </citation>
    <scope>NUCLEOTIDE SEQUENCE [LARGE SCALE GENOMIC DNA]</scope>
</reference>
<accession>A0A1F6E8I0</accession>
<protein>
    <submittedName>
        <fullName evidence="2">Uncharacterized protein</fullName>
    </submittedName>
</protein>
<dbReference type="EMBL" id="MFLP01000026">
    <property type="protein sequence ID" value="OGG70013.1"/>
    <property type="molecule type" value="Genomic_DNA"/>
</dbReference>
<keyword evidence="1" id="KW-1133">Transmembrane helix</keyword>
<evidence type="ECO:0000313" key="2">
    <source>
        <dbReference type="EMBL" id="OGG70013.1"/>
    </source>
</evidence>
<sequence>MLTTTKIVRYILMASVVFLLLGLLWWYFFLRSQSQTITSSDSARGYDTGAASFQNAIGSTYNNIVSGISSFINDSDTWGTGKGSAPKQLWHVTKTPVAGMSFVGSGATLRLRFVERSTGQILEADPADGTVVRLTNKLFPKTYEAVFGRAEDIILRSLDEIGAITSFSGTIATSSSRSSSGDTSATTSSAELVGKQLERNMHVIAPIPGTRELLYAIENPQGGVDIIRSLWDGSKKKSLFSSSLTGWKPVVLADGRIFLIQNPADDAAGFAYELKDGALKAQARDVPGLTFLPRTSSTAFLLGESRNGSLALYVRARDDAAIASLPLKTVADKCVWAPPSTSGTSAKKTTGDSGPLVAYCAVPLSLRGTNFLDDWYRGVVHTADAWWRVDANADTVELIPVDGGASETFDVENPIVDLKGENIAFMNAEDKTLWLLRIGTAANSASTTRQ</sequence>
<feature type="transmembrane region" description="Helical" evidence="1">
    <location>
        <begin position="7"/>
        <end position="28"/>
    </location>
</feature>
<evidence type="ECO:0000256" key="1">
    <source>
        <dbReference type="SAM" id="Phobius"/>
    </source>
</evidence>
<organism evidence="2 3">
    <name type="scientific">Candidatus Kaiserbacteria bacterium RIFCSPHIGHO2_12_FULL_53_13</name>
    <dbReference type="NCBI Taxonomy" id="1798502"/>
    <lineage>
        <taxon>Bacteria</taxon>
        <taxon>Candidatus Kaiseribacteriota</taxon>
    </lineage>
</organism>
<evidence type="ECO:0000313" key="3">
    <source>
        <dbReference type="Proteomes" id="UP000176689"/>
    </source>
</evidence>
<dbReference type="Proteomes" id="UP000176689">
    <property type="component" value="Unassembled WGS sequence"/>
</dbReference>
<keyword evidence="1" id="KW-0472">Membrane</keyword>
<name>A0A1F6E8I0_9BACT</name>